<feature type="compositionally biased region" description="Low complexity" evidence="1">
    <location>
        <begin position="128"/>
        <end position="151"/>
    </location>
</feature>
<feature type="compositionally biased region" description="Gly residues" evidence="1">
    <location>
        <begin position="170"/>
        <end position="193"/>
    </location>
</feature>
<proteinExistence type="predicted"/>
<feature type="region of interest" description="Disordered" evidence="1">
    <location>
        <begin position="352"/>
        <end position="377"/>
    </location>
</feature>
<gene>
    <name evidence="2" type="ORF">HYH03_001797</name>
</gene>
<dbReference type="Proteomes" id="UP000612055">
    <property type="component" value="Unassembled WGS sequence"/>
</dbReference>
<feature type="compositionally biased region" description="Low complexity" evidence="1">
    <location>
        <begin position="759"/>
        <end position="798"/>
    </location>
</feature>
<organism evidence="2 3">
    <name type="scientific">Edaphochlamys debaryana</name>
    <dbReference type="NCBI Taxonomy" id="47281"/>
    <lineage>
        <taxon>Eukaryota</taxon>
        <taxon>Viridiplantae</taxon>
        <taxon>Chlorophyta</taxon>
        <taxon>core chlorophytes</taxon>
        <taxon>Chlorophyceae</taxon>
        <taxon>CS clade</taxon>
        <taxon>Chlamydomonadales</taxon>
        <taxon>Chlamydomonadales incertae sedis</taxon>
        <taxon>Edaphochlamys</taxon>
    </lineage>
</organism>
<feature type="region of interest" description="Disordered" evidence="1">
    <location>
        <begin position="510"/>
        <end position="551"/>
    </location>
</feature>
<accession>A0A835YED9</accession>
<feature type="compositionally biased region" description="Basic residues" evidence="1">
    <location>
        <begin position="111"/>
        <end position="121"/>
    </location>
</feature>
<feature type="compositionally biased region" description="Low complexity" evidence="1">
    <location>
        <begin position="69"/>
        <end position="79"/>
    </location>
</feature>
<sequence length="946" mass="95277">MERTPVVGRLLDLDPGYDLDEDLNPWDLDLDLDVDLGLDPGVGGGASVDPNAGLDLQLSREPLRDQPRRQQLLSQQQRYGRPHGRRTVSSHDFLLQYAAQVQEAEAAAAAKAKRRRPKRKRKTEEAAETASSVEHVAAAAEGPGADGGSAATEADGSEAGTQGDSDGGEDGTGGGATDGPGGGAGRPGGGLKRGGAAVAAAEAAAAADSSADALPPGRAFRHAAAAAAAAAFPSRVGPPTAAEKAAFWHAVCDIAGEPTPQELELLGSEREQLRAWGKVDVRKLSRESEESWAGIGHIVEAFGGVPMLICVRQPVAYGAAEVYAIPDLGLGPMDERTWAAWGALDLGPDLGPDFHPHPQRAAPRSGSGSGSRPATARPLQPLVRIPAEFEVGFELCPDHWRGEGGWRSYEVVIGAGYAHGSPSNAWSASLHPLRLTCGDGRLRVNARHVYDLIGFIEDPDRDEIEAHVTNIALLQRFRAARVRPKKPSAAAAEAAASAAASAAAVDLAGEGGAGGAKGKRGGSGGGSGKAGKATTARSAPRKAAAVKPAPSSASANLDLEIDLDVDLDGELAEEEQDPAVLAAAAAAHLKQLLSAGVAPSSKRRGASWMLSPWMCHWLLTSRYGARGLEAVGWGAGDTLRAVRRARGSPVEAAAVAAAEARSWRSAAEAAAAAAAAAEAEAEQAEVEGVAGRGGAGRAASSAVVDAGAREEVEVFGVGWTDGLGGPSEGDLAGDATAADAASQAAAAVPAPAEAPSPSPVAAAAAAVQAPAEPQPGSRASSLLRWRRQSSSSLVTVPGVRPPPPRPPPTAPARPVQAAPPRPPPAAPSARPVQVRAAARPQRSGALARAGAPAPSLPAASQPPAPVKAPPPGSAAAPPAPVPDPAPEPGSRVAALRAWAGRPLGVVAGAAAQDPAGRAAGKEGAGQGAPAAGERTQGGAQEGQQQG</sequence>
<dbReference type="PANTHER" id="PTHR12460:SF38">
    <property type="entry name" value="KINETOPLAST-ASSOCIATED PROTEIN-LIKE PROTEIN"/>
    <property type="match status" value="1"/>
</dbReference>
<protein>
    <submittedName>
        <fullName evidence="2">Uncharacterized protein</fullName>
    </submittedName>
</protein>
<comment type="caution">
    <text evidence="2">The sequence shown here is derived from an EMBL/GenBank/DDBJ whole genome shotgun (WGS) entry which is preliminary data.</text>
</comment>
<feature type="region of interest" description="Disordered" evidence="1">
    <location>
        <begin position="61"/>
        <end position="86"/>
    </location>
</feature>
<dbReference type="AlphaFoldDB" id="A0A835YED9"/>
<reference evidence="2" key="1">
    <citation type="journal article" date="2020" name="bioRxiv">
        <title>Comparative genomics of Chlamydomonas.</title>
        <authorList>
            <person name="Craig R.J."/>
            <person name="Hasan A.R."/>
            <person name="Ness R.W."/>
            <person name="Keightley P.D."/>
        </authorList>
    </citation>
    <scope>NUCLEOTIDE SEQUENCE</scope>
    <source>
        <strain evidence="2">CCAP 11/70</strain>
    </source>
</reference>
<feature type="compositionally biased region" description="Low complexity" evidence="1">
    <location>
        <begin position="927"/>
        <end position="946"/>
    </location>
</feature>
<name>A0A835YED9_9CHLO</name>
<dbReference type="EMBL" id="JAEHOE010000004">
    <property type="protein sequence ID" value="KAG2500219.1"/>
    <property type="molecule type" value="Genomic_DNA"/>
</dbReference>
<feature type="compositionally biased region" description="Low complexity" evidence="1">
    <location>
        <begin position="827"/>
        <end position="859"/>
    </location>
</feature>
<feature type="region of interest" description="Disordered" evidence="1">
    <location>
        <begin position="748"/>
        <end position="893"/>
    </location>
</feature>
<feature type="compositionally biased region" description="Gly residues" evidence="1">
    <location>
        <begin position="510"/>
        <end position="529"/>
    </location>
</feature>
<evidence type="ECO:0000256" key="1">
    <source>
        <dbReference type="SAM" id="MobiDB-lite"/>
    </source>
</evidence>
<feature type="compositionally biased region" description="Pro residues" evidence="1">
    <location>
        <begin position="860"/>
        <end position="887"/>
    </location>
</feature>
<dbReference type="PANTHER" id="PTHR12460">
    <property type="entry name" value="CYCLIN-DEPENDENT KINASE INHIBITOR-RELATED PROTEIN"/>
    <property type="match status" value="1"/>
</dbReference>
<evidence type="ECO:0000313" key="2">
    <source>
        <dbReference type="EMBL" id="KAG2500219.1"/>
    </source>
</evidence>
<keyword evidence="3" id="KW-1185">Reference proteome</keyword>
<feature type="compositionally biased region" description="Low complexity" evidence="1">
    <location>
        <begin position="360"/>
        <end position="377"/>
    </location>
</feature>
<feature type="region of interest" description="Disordered" evidence="1">
    <location>
        <begin position="719"/>
        <end position="738"/>
    </location>
</feature>
<evidence type="ECO:0000313" key="3">
    <source>
        <dbReference type="Proteomes" id="UP000612055"/>
    </source>
</evidence>
<feature type="compositionally biased region" description="Low complexity" evidence="1">
    <location>
        <begin position="728"/>
        <end position="738"/>
    </location>
</feature>
<feature type="region of interest" description="Disordered" evidence="1">
    <location>
        <begin position="913"/>
        <end position="946"/>
    </location>
</feature>
<feature type="compositionally biased region" description="Low complexity" evidence="1">
    <location>
        <begin position="530"/>
        <end position="551"/>
    </location>
</feature>
<feature type="compositionally biased region" description="Pro residues" evidence="1">
    <location>
        <begin position="799"/>
        <end position="826"/>
    </location>
</feature>
<feature type="region of interest" description="Disordered" evidence="1">
    <location>
        <begin position="108"/>
        <end position="193"/>
    </location>
</feature>
<dbReference type="OrthoDB" id="548255at2759"/>